<evidence type="ECO:0000313" key="2">
    <source>
        <dbReference type="EMBL" id="KYZ76873.1"/>
    </source>
</evidence>
<name>A0A154BS95_ANASB</name>
<gene>
    <name evidence="2" type="ORF">AXX12_18385</name>
</gene>
<proteinExistence type="predicted"/>
<sequence>MNAKFDSRRCLIQELTPGMEIGQTVYAGNGMAWLVEGTILNSEMIQRLLALGLENVVIREYRKVRVDIPKEETVIEPPLEFVIAPSTLQVKVDNEYEAVLTSVRRLFSILRLKRALEPTTLNQITDQILEWSSRGAFIANFLLLAAQRPDYPVQHSVHVAAISGVIGNLLEMPEQELKELVLCGLVHDIGFLPDSNETLLGLSQPDQMENARSHPVKGFKILQACSFIPQSVLYGVLQHHERCDGSGYPLGVDQDKIHRFAKIIGVADTYELLNFSRDNTECLSPFLVMRRLKDEMLEKLDPVSCTAFLEYLTKGMIGNVVLLSDGAKAQVVYWYSSDPQPVVRKDNGNFIDLSKQKQVSIVKIISA</sequence>
<dbReference type="InterPro" id="IPR037522">
    <property type="entry name" value="HD_GYP_dom"/>
</dbReference>
<dbReference type="Pfam" id="PF13487">
    <property type="entry name" value="HD_5"/>
    <property type="match status" value="1"/>
</dbReference>
<comment type="caution">
    <text evidence="2">The sequence shown here is derived from an EMBL/GenBank/DDBJ whole genome shotgun (WGS) entry which is preliminary data.</text>
</comment>
<organism evidence="2 3">
    <name type="scientific">Anaerosporomusa subterranea</name>
    <dbReference type="NCBI Taxonomy" id="1794912"/>
    <lineage>
        <taxon>Bacteria</taxon>
        <taxon>Bacillati</taxon>
        <taxon>Bacillota</taxon>
        <taxon>Negativicutes</taxon>
        <taxon>Acetonemataceae</taxon>
        <taxon>Anaerosporomusa</taxon>
    </lineage>
</organism>
<dbReference type="InterPro" id="IPR003607">
    <property type="entry name" value="HD/PDEase_dom"/>
</dbReference>
<evidence type="ECO:0000313" key="3">
    <source>
        <dbReference type="Proteomes" id="UP000076268"/>
    </source>
</evidence>
<dbReference type="AlphaFoldDB" id="A0A154BS95"/>
<protein>
    <recommendedName>
        <fullName evidence="1">HD-GYP domain-containing protein</fullName>
    </recommendedName>
</protein>
<dbReference type="RefSeq" id="WP_066240409.1">
    <property type="nucleotide sequence ID" value="NZ_LSGP01000016.1"/>
</dbReference>
<dbReference type="CDD" id="cd00077">
    <property type="entry name" value="HDc"/>
    <property type="match status" value="1"/>
</dbReference>
<dbReference type="SUPFAM" id="SSF109604">
    <property type="entry name" value="HD-domain/PDEase-like"/>
    <property type="match status" value="1"/>
</dbReference>
<feature type="domain" description="HD-GYP" evidence="1">
    <location>
        <begin position="130"/>
        <end position="324"/>
    </location>
</feature>
<dbReference type="OrthoDB" id="1677843at2"/>
<dbReference type="Proteomes" id="UP000076268">
    <property type="component" value="Unassembled WGS sequence"/>
</dbReference>
<evidence type="ECO:0000259" key="1">
    <source>
        <dbReference type="PROSITE" id="PS51832"/>
    </source>
</evidence>
<dbReference type="PROSITE" id="PS51832">
    <property type="entry name" value="HD_GYP"/>
    <property type="match status" value="1"/>
</dbReference>
<keyword evidence="3" id="KW-1185">Reference proteome</keyword>
<dbReference type="STRING" id="1794912.AXX12_18385"/>
<dbReference type="PANTHER" id="PTHR43155">
    <property type="entry name" value="CYCLIC DI-GMP PHOSPHODIESTERASE PA4108-RELATED"/>
    <property type="match status" value="1"/>
</dbReference>
<dbReference type="PANTHER" id="PTHR43155:SF2">
    <property type="entry name" value="CYCLIC DI-GMP PHOSPHODIESTERASE PA4108"/>
    <property type="match status" value="1"/>
</dbReference>
<accession>A0A154BS95</accession>
<dbReference type="EMBL" id="LSGP01000016">
    <property type="protein sequence ID" value="KYZ76873.1"/>
    <property type="molecule type" value="Genomic_DNA"/>
</dbReference>
<reference evidence="2 3" key="1">
    <citation type="submission" date="2016-02" db="EMBL/GenBank/DDBJ databases">
        <title>Anaerosporomusa subterraneum gen. nov., sp. nov., a spore-forming obligate anaerobe isolated from saprolite.</title>
        <authorList>
            <person name="Choi J.K."/>
            <person name="Shah M."/>
            <person name="Yee N."/>
        </authorList>
    </citation>
    <scope>NUCLEOTIDE SEQUENCE [LARGE SCALE GENOMIC DNA]</scope>
    <source>
        <strain evidence="2 3">RU4</strain>
    </source>
</reference>
<dbReference type="Gene3D" id="1.10.3210.10">
    <property type="entry name" value="Hypothetical protein af1432"/>
    <property type="match status" value="1"/>
</dbReference>